<evidence type="ECO:0000259" key="10">
    <source>
        <dbReference type="PROSITE" id="PS50048"/>
    </source>
</evidence>
<comment type="subcellular location">
    <subcellularLocation>
        <location evidence="1">Nucleus</location>
    </subcellularLocation>
</comment>
<sequence>MLQRSYTKAEMGKSRQRSDKKRLEKNISDFNMTLVKQACDCCRVRRVKCDGKGPCGRCIQRDLNCTYLQTLRKRGPKSIRSRSPKKVVCVQRVNEDSSTMTAPRVLTKVPKVLIDQCLKLYHDNLYVIWPLLCYDDLHKLLEEKFDDCHVYWFLVALSAATLSDLHTGIESEEGIHYTGRQLSVLCMSSRQDFDDLSTSGIFKIMTYYCLLRCFAQFADTGTSYRLSCEAVGLIKVGELHLEETYESLSFGEQQLRRKVYYLLLLTERYYSVYIRCATSLDVTISPPQPEAVTDPRLSLDSFLEMIRVFTLPGKHFFDALASNSANVSCTEDSLKKYGKNFIHRHLK</sequence>
<dbReference type="SMART" id="SM00066">
    <property type="entry name" value="GAL4"/>
    <property type="match status" value="1"/>
</dbReference>
<reference evidence="11" key="2">
    <citation type="submission" date="2016-06" db="EMBL/GenBank/DDBJ databases">
        <title>On the identity of Saccharomyces uvarum (Beijerinck, 1898).</title>
        <authorList>
            <person name="Nguyen Huu Vang H.V.N."/>
            <person name="Teun Boekhout T.B."/>
        </authorList>
    </citation>
    <scope>NUCLEOTIDE SEQUENCE</scope>
    <source>
        <strain evidence="11">CBS 380</strain>
        <strain evidence="12">NBRC1948</strain>
    </source>
</reference>
<evidence type="ECO:0000256" key="6">
    <source>
        <dbReference type="ARBA" id="ARBA00023125"/>
    </source>
</evidence>
<proteinExistence type="inferred from homology"/>
<protein>
    <submittedName>
        <fullName evidence="11">Mal activator</fullName>
    </submittedName>
</protein>
<keyword evidence="6" id="KW-0238">DNA-binding</keyword>
<dbReference type="InterPro" id="IPR020448">
    <property type="entry name" value="Maltose_ferment_reg_DNA-bd"/>
</dbReference>
<accession>A0A1A8YF85</accession>
<keyword evidence="3" id="KW-0479">Metal-binding</keyword>
<evidence type="ECO:0000256" key="8">
    <source>
        <dbReference type="ARBA" id="ARBA00023242"/>
    </source>
</evidence>
<dbReference type="Gene3D" id="4.10.240.10">
    <property type="entry name" value="Zn(2)-C6 fungal-type DNA-binding domain"/>
    <property type="match status" value="1"/>
</dbReference>
<dbReference type="GO" id="GO:0000981">
    <property type="term" value="F:DNA-binding transcription factor activity, RNA polymerase II-specific"/>
    <property type="evidence" value="ECO:0007669"/>
    <property type="project" value="InterPro"/>
</dbReference>
<evidence type="ECO:0000313" key="12">
    <source>
        <dbReference type="EMBL" id="SBT28013.1"/>
    </source>
</evidence>
<feature type="compositionally biased region" description="Basic and acidic residues" evidence="9">
    <location>
        <begin position="10"/>
        <end position="23"/>
    </location>
</feature>
<gene>
    <name evidence="11" type="primary">MALR</name>
</gene>
<dbReference type="EMBL" id="LT594209">
    <property type="protein sequence ID" value="SBT28010.1"/>
    <property type="molecule type" value="Genomic_DNA"/>
</dbReference>
<evidence type="ECO:0000256" key="5">
    <source>
        <dbReference type="ARBA" id="ARBA00023015"/>
    </source>
</evidence>
<dbReference type="PANTHER" id="PTHR31668">
    <property type="entry name" value="GLUCOSE TRANSPORT TRANSCRIPTION REGULATOR RGT1-RELATED-RELATED"/>
    <property type="match status" value="1"/>
</dbReference>
<evidence type="ECO:0000256" key="9">
    <source>
        <dbReference type="SAM" id="MobiDB-lite"/>
    </source>
</evidence>
<evidence type="ECO:0000256" key="2">
    <source>
        <dbReference type="ARBA" id="ARBA00009382"/>
    </source>
</evidence>
<dbReference type="GO" id="GO:0003677">
    <property type="term" value="F:DNA binding"/>
    <property type="evidence" value="ECO:0007669"/>
    <property type="project" value="UniProtKB-KW"/>
</dbReference>
<dbReference type="InterPro" id="IPR036864">
    <property type="entry name" value="Zn2-C6_fun-type_DNA-bd_sf"/>
</dbReference>
<keyword evidence="5" id="KW-0805">Transcription regulation</keyword>
<comment type="similarity">
    <text evidence="2">Belongs to the MAL13 family.</text>
</comment>
<dbReference type="Pfam" id="PF00172">
    <property type="entry name" value="Zn_clus"/>
    <property type="match status" value="1"/>
</dbReference>
<evidence type="ECO:0000256" key="7">
    <source>
        <dbReference type="ARBA" id="ARBA00023163"/>
    </source>
</evidence>
<keyword evidence="4" id="KW-0862">Zinc</keyword>
<dbReference type="GO" id="GO:0005634">
    <property type="term" value="C:nucleus"/>
    <property type="evidence" value="ECO:0007669"/>
    <property type="project" value="UniProtKB-SubCell"/>
</dbReference>
<dbReference type="CDD" id="cd00067">
    <property type="entry name" value="GAL4"/>
    <property type="match status" value="1"/>
</dbReference>
<dbReference type="PANTHER" id="PTHR31668:SF18">
    <property type="entry name" value="MALTOSE FERMENTATION REGULATORY PROTEIN MAL13-RELATED"/>
    <property type="match status" value="1"/>
</dbReference>
<dbReference type="InterPro" id="IPR001138">
    <property type="entry name" value="Zn2Cys6_DnaBD"/>
</dbReference>
<evidence type="ECO:0000313" key="11">
    <source>
        <dbReference type="EMBL" id="SBT28010.1"/>
    </source>
</evidence>
<dbReference type="PROSITE" id="PS50048">
    <property type="entry name" value="ZN2_CY6_FUNGAL_2"/>
    <property type="match status" value="1"/>
</dbReference>
<dbReference type="PRINTS" id="PR00054">
    <property type="entry name" value="FUNGALZNCYS"/>
</dbReference>
<dbReference type="PROSITE" id="PS00463">
    <property type="entry name" value="ZN2_CY6_FUNGAL_1"/>
    <property type="match status" value="1"/>
</dbReference>
<reference evidence="11" key="1">
    <citation type="submission" date="2016-05" db="EMBL/GenBank/DDBJ databases">
        <authorList>
            <person name="Lavstsen T."/>
            <person name="Jespersen J.S."/>
        </authorList>
    </citation>
    <scope>NUCLEOTIDE SEQUENCE</scope>
    <source>
        <strain evidence="11">CBS 380</strain>
        <strain evidence="12">NBRC1948</strain>
    </source>
</reference>
<dbReference type="EMBL" id="LT594212">
    <property type="protein sequence ID" value="SBT28013.1"/>
    <property type="molecule type" value="Genomic_DNA"/>
</dbReference>
<organism evidence="11">
    <name type="scientific">Saccharomyces bayanus</name>
    <name type="common">Yeast</name>
    <name type="synonym">Saccharomyces uvarum x Saccharomyces eubayanus</name>
    <dbReference type="NCBI Taxonomy" id="4931"/>
    <lineage>
        <taxon>Eukaryota</taxon>
        <taxon>Fungi</taxon>
        <taxon>Dikarya</taxon>
        <taxon>Ascomycota</taxon>
        <taxon>Saccharomycotina</taxon>
        <taxon>Saccharomycetes</taxon>
        <taxon>Saccharomycetales</taxon>
        <taxon>Saccharomycetaceae</taxon>
        <taxon>Saccharomyces</taxon>
    </lineage>
</organism>
<keyword evidence="8" id="KW-0539">Nucleus</keyword>
<feature type="domain" description="Zn(2)-C6 fungal-type" evidence="10">
    <location>
        <begin position="38"/>
        <end position="67"/>
    </location>
</feature>
<dbReference type="SUPFAM" id="SSF57701">
    <property type="entry name" value="Zn2/Cys6 DNA-binding domain"/>
    <property type="match status" value="1"/>
</dbReference>
<name>A0A1A8YF85_SACBA</name>
<dbReference type="InterPro" id="IPR050797">
    <property type="entry name" value="Carb_Metab_Trans_Reg"/>
</dbReference>
<evidence type="ECO:0000256" key="3">
    <source>
        <dbReference type="ARBA" id="ARBA00022723"/>
    </source>
</evidence>
<evidence type="ECO:0000256" key="4">
    <source>
        <dbReference type="ARBA" id="ARBA00022833"/>
    </source>
</evidence>
<dbReference type="GO" id="GO:0008270">
    <property type="term" value="F:zinc ion binding"/>
    <property type="evidence" value="ECO:0007669"/>
    <property type="project" value="InterPro"/>
</dbReference>
<evidence type="ECO:0000256" key="1">
    <source>
        <dbReference type="ARBA" id="ARBA00004123"/>
    </source>
</evidence>
<feature type="region of interest" description="Disordered" evidence="9">
    <location>
        <begin position="1"/>
        <end position="23"/>
    </location>
</feature>
<dbReference type="CDD" id="cd12148">
    <property type="entry name" value="fungal_TF_MHR"/>
    <property type="match status" value="1"/>
</dbReference>
<keyword evidence="7" id="KW-0804">Transcription</keyword>
<dbReference type="AlphaFoldDB" id="A0A1A8YF85"/>